<dbReference type="GO" id="GO:0020037">
    <property type="term" value="F:heme binding"/>
    <property type="evidence" value="ECO:0007669"/>
    <property type="project" value="InterPro"/>
</dbReference>
<sequence>MPDDMSNGSKNDIVNLVTPSMLTGNKRRNERGSINDIPFILLFIVIKIIGRSKTKQTNSKLPPGPRKLPLIGNIHQLEALPHQSLAKLAQQYGPLMHMRLGEISCIVVSSQEMAKEVIYKNLV</sequence>
<accession>G7IUY4</accession>
<evidence type="ECO:0000313" key="2">
    <source>
        <dbReference type="EnsemblPlants" id="AES70572"/>
    </source>
</evidence>
<dbReference type="EMBL" id="CM001219">
    <property type="protein sequence ID" value="AES70572.1"/>
    <property type="molecule type" value="Genomic_DNA"/>
</dbReference>
<dbReference type="OMA" id="HWKNISK"/>
<dbReference type="eggNOG" id="KOG0156">
    <property type="taxonomic scope" value="Eukaryota"/>
</dbReference>
<dbReference type="PANTHER" id="PTHR24299">
    <property type="entry name" value="CYTOCHROME P450 FAMILY 1"/>
    <property type="match status" value="1"/>
</dbReference>
<dbReference type="InterPro" id="IPR001128">
    <property type="entry name" value="Cyt_P450"/>
</dbReference>
<proteinExistence type="predicted"/>
<dbReference type="SUPFAM" id="SSF48264">
    <property type="entry name" value="Cytochrome P450"/>
    <property type="match status" value="1"/>
</dbReference>
<dbReference type="AlphaFoldDB" id="G7IUY4"/>
<dbReference type="GO" id="GO:0004497">
    <property type="term" value="F:monooxygenase activity"/>
    <property type="evidence" value="ECO:0007669"/>
    <property type="project" value="InterPro"/>
</dbReference>
<dbReference type="GO" id="GO:0016705">
    <property type="term" value="F:oxidoreductase activity, acting on paired donors, with incorporation or reduction of molecular oxygen"/>
    <property type="evidence" value="ECO:0007669"/>
    <property type="project" value="InterPro"/>
</dbReference>
<evidence type="ECO:0000313" key="1">
    <source>
        <dbReference type="EMBL" id="AES70572.1"/>
    </source>
</evidence>
<gene>
    <name evidence="1" type="ordered locus">MTR_3g057880</name>
</gene>
<keyword evidence="3" id="KW-1185">Reference proteome</keyword>
<dbReference type="Proteomes" id="UP000002051">
    <property type="component" value="Chromosome 3"/>
</dbReference>
<reference evidence="1 3" key="2">
    <citation type="journal article" date="2014" name="BMC Genomics">
        <title>An improved genome release (version Mt4.0) for the model legume Medicago truncatula.</title>
        <authorList>
            <person name="Tang H."/>
            <person name="Krishnakumar V."/>
            <person name="Bidwell S."/>
            <person name="Rosen B."/>
            <person name="Chan A."/>
            <person name="Zhou S."/>
            <person name="Gentzbittel L."/>
            <person name="Childs K.L."/>
            <person name="Yandell M."/>
            <person name="Gundlach H."/>
            <person name="Mayer K.F."/>
            <person name="Schwartz D.C."/>
            <person name="Town C.D."/>
        </authorList>
    </citation>
    <scope>GENOME REANNOTATION</scope>
    <source>
        <strain evidence="2 3">cv. Jemalong A17</strain>
    </source>
</reference>
<name>G7IUY4_MEDTR</name>
<reference evidence="1 3" key="1">
    <citation type="journal article" date="2011" name="Nature">
        <title>The Medicago genome provides insight into the evolution of rhizobial symbioses.</title>
        <authorList>
            <person name="Young N.D."/>
            <person name="Debelle F."/>
            <person name="Oldroyd G.E."/>
            <person name="Geurts R."/>
            <person name="Cannon S.B."/>
            <person name="Udvardi M.K."/>
            <person name="Benedito V.A."/>
            <person name="Mayer K.F."/>
            <person name="Gouzy J."/>
            <person name="Schoof H."/>
            <person name="Van de Peer Y."/>
            <person name="Proost S."/>
            <person name="Cook D.R."/>
            <person name="Meyers B.C."/>
            <person name="Spannagl M."/>
            <person name="Cheung F."/>
            <person name="De Mita S."/>
            <person name="Krishnakumar V."/>
            <person name="Gundlach H."/>
            <person name="Zhou S."/>
            <person name="Mudge J."/>
            <person name="Bharti A.K."/>
            <person name="Murray J.D."/>
            <person name="Naoumkina M.A."/>
            <person name="Rosen B."/>
            <person name="Silverstein K.A."/>
            <person name="Tang H."/>
            <person name="Rombauts S."/>
            <person name="Zhao P.X."/>
            <person name="Zhou P."/>
            <person name="Barbe V."/>
            <person name="Bardou P."/>
            <person name="Bechner M."/>
            <person name="Bellec A."/>
            <person name="Berger A."/>
            <person name="Berges H."/>
            <person name="Bidwell S."/>
            <person name="Bisseling T."/>
            <person name="Choisne N."/>
            <person name="Couloux A."/>
            <person name="Denny R."/>
            <person name="Deshpande S."/>
            <person name="Dai X."/>
            <person name="Doyle J.J."/>
            <person name="Dudez A.M."/>
            <person name="Farmer A.D."/>
            <person name="Fouteau S."/>
            <person name="Franken C."/>
            <person name="Gibelin C."/>
            <person name="Gish J."/>
            <person name="Goldstein S."/>
            <person name="Gonzalez A.J."/>
            <person name="Green P.J."/>
            <person name="Hallab A."/>
            <person name="Hartog M."/>
            <person name="Hua A."/>
            <person name="Humphray S.J."/>
            <person name="Jeong D.H."/>
            <person name="Jing Y."/>
            <person name="Jocker A."/>
            <person name="Kenton S.M."/>
            <person name="Kim D.J."/>
            <person name="Klee K."/>
            <person name="Lai H."/>
            <person name="Lang C."/>
            <person name="Lin S."/>
            <person name="Macmil S.L."/>
            <person name="Magdelenat G."/>
            <person name="Matthews L."/>
            <person name="McCorrison J."/>
            <person name="Monaghan E.L."/>
            <person name="Mun J.H."/>
            <person name="Najar F.Z."/>
            <person name="Nicholson C."/>
            <person name="Noirot C."/>
            <person name="O'Bleness M."/>
            <person name="Paule C.R."/>
            <person name="Poulain J."/>
            <person name="Prion F."/>
            <person name="Qin B."/>
            <person name="Qu C."/>
            <person name="Retzel E.F."/>
            <person name="Riddle C."/>
            <person name="Sallet E."/>
            <person name="Samain S."/>
            <person name="Samson N."/>
            <person name="Sanders I."/>
            <person name="Saurat O."/>
            <person name="Scarpelli C."/>
            <person name="Schiex T."/>
            <person name="Segurens B."/>
            <person name="Severin A.J."/>
            <person name="Sherrier D.J."/>
            <person name="Shi R."/>
            <person name="Sims S."/>
            <person name="Singer S.R."/>
            <person name="Sinharoy S."/>
            <person name="Sterck L."/>
            <person name="Viollet A."/>
            <person name="Wang B.B."/>
            <person name="Wang K."/>
            <person name="Wang M."/>
            <person name="Wang X."/>
            <person name="Warfsmann J."/>
            <person name="Weissenbach J."/>
            <person name="White D.D."/>
            <person name="White J.D."/>
            <person name="Wiley G.B."/>
            <person name="Wincker P."/>
            <person name="Xing Y."/>
            <person name="Yang L."/>
            <person name="Yao Z."/>
            <person name="Ying F."/>
            <person name="Zhai J."/>
            <person name="Zhou L."/>
            <person name="Zuber A."/>
            <person name="Denarie J."/>
            <person name="Dixon R.A."/>
            <person name="May G.D."/>
            <person name="Schwartz D.C."/>
            <person name="Rogers J."/>
            <person name="Quetier F."/>
            <person name="Town C.D."/>
            <person name="Roe B.A."/>
        </authorList>
    </citation>
    <scope>NUCLEOTIDE SEQUENCE [LARGE SCALE GENOMIC DNA]</scope>
    <source>
        <strain evidence="1">A17</strain>
        <strain evidence="2 3">cv. Jemalong A17</strain>
    </source>
</reference>
<protein>
    <submittedName>
        <fullName evidence="1">Cytochrome P450 family 71 protein</fullName>
    </submittedName>
</protein>
<dbReference type="Pfam" id="PF00067">
    <property type="entry name" value="p450"/>
    <property type="match status" value="1"/>
</dbReference>
<dbReference type="Gene3D" id="1.10.630.10">
    <property type="entry name" value="Cytochrome P450"/>
    <property type="match status" value="1"/>
</dbReference>
<dbReference type="STRING" id="3880.G7IUY4"/>
<dbReference type="EnsemblPlants" id="AES70572">
    <property type="protein sequence ID" value="AES70572"/>
    <property type="gene ID" value="MTR_3g057880"/>
</dbReference>
<organism evidence="1 3">
    <name type="scientific">Medicago truncatula</name>
    <name type="common">Barrel medic</name>
    <name type="synonym">Medicago tribuloides</name>
    <dbReference type="NCBI Taxonomy" id="3880"/>
    <lineage>
        <taxon>Eukaryota</taxon>
        <taxon>Viridiplantae</taxon>
        <taxon>Streptophyta</taxon>
        <taxon>Embryophyta</taxon>
        <taxon>Tracheophyta</taxon>
        <taxon>Spermatophyta</taxon>
        <taxon>Magnoliopsida</taxon>
        <taxon>eudicotyledons</taxon>
        <taxon>Gunneridae</taxon>
        <taxon>Pentapetalae</taxon>
        <taxon>rosids</taxon>
        <taxon>fabids</taxon>
        <taxon>Fabales</taxon>
        <taxon>Fabaceae</taxon>
        <taxon>Papilionoideae</taxon>
        <taxon>50 kb inversion clade</taxon>
        <taxon>NPAAA clade</taxon>
        <taxon>Hologalegina</taxon>
        <taxon>IRL clade</taxon>
        <taxon>Trifolieae</taxon>
        <taxon>Medicago</taxon>
    </lineage>
</organism>
<reference evidence="2" key="3">
    <citation type="submission" date="2015-04" db="UniProtKB">
        <authorList>
            <consortium name="EnsemblPlants"/>
        </authorList>
    </citation>
    <scope>IDENTIFICATION</scope>
    <source>
        <strain evidence="2">cv. Jemalong A17</strain>
    </source>
</reference>
<dbReference type="PaxDb" id="3880-AES70572"/>
<dbReference type="PANTHER" id="PTHR24299:SF21">
    <property type="entry name" value="OS09G0441600 PROTEIN"/>
    <property type="match status" value="1"/>
</dbReference>
<dbReference type="HOGENOM" id="CLU_2018609_0_0_1"/>
<evidence type="ECO:0000313" key="3">
    <source>
        <dbReference type="Proteomes" id="UP000002051"/>
    </source>
</evidence>
<dbReference type="InterPro" id="IPR036396">
    <property type="entry name" value="Cyt_P450_sf"/>
</dbReference>
<dbReference type="GO" id="GO:0005506">
    <property type="term" value="F:iron ion binding"/>
    <property type="evidence" value="ECO:0007669"/>
    <property type="project" value="InterPro"/>
</dbReference>